<dbReference type="Gene3D" id="2.130.10.10">
    <property type="entry name" value="YVTN repeat-like/Quinoprotein amine dehydrogenase"/>
    <property type="match status" value="3"/>
</dbReference>
<reference evidence="3 4" key="1">
    <citation type="submission" date="2020-10" db="EMBL/GenBank/DDBJ databases">
        <title>Connecting structure to function with the recovery of over 1000 high-quality activated sludge metagenome-assembled genomes encoding full-length rRNA genes using long-read sequencing.</title>
        <authorList>
            <person name="Singleton C.M."/>
            <person name="Petriglieri F."/>
            <person name="Kristensen J.M."/>
            <person name="Kirkegaard R.H."/>
            <person name="Michaelsen T.Y."/>
            <person name="Andersen M.H."/>
            <person name="Karst S.M."/>
            <person name="Dueholm M.S."/>
            <person name="Nielsen P.H."/>
            <person name="Albertsen M."/>
        </authorList>
    </citation>
    <scope>NUCLEOTIDE SEQUENCE [LARGE SCALE GENOMIC DNA]</scope>
    <source>
        <strain evidence="3">Ribe_18-Q3-R11-54_MAXAC.273</strain>
    </source>
</reference>
<gene>
    <name evidence="3" type="ORF">IPP15_14365</name>
</gene>
<sequence>MAQDFTGNKSQASFINNKNPQPIQGRASAHWKHPLSLTRSMKLPFLFTFCLISILHPVIGQSDLRIGQWSEHLPYNVGSTVAQSPTRIYYGTDFALMSILKSDSSKVNFFSKVDGLSDVGPSWIRYHAGLKTLIIGYKNGNIDLLDSNGITNVNDILRNASLQGDKAITNIYTDDSSLAYLCTPFGLVIFDLVKLKFRSTVFTNIPANAFTIFQNKYYLATDNGLYTYDPASGNIIENFNQWEKIIVPGVPPIYTSQAVAVFQNQLYFGAKDDLYRIDRLDSAWYHLENYSVSFISPEGQNMMVGFRCINECIGKVLFFSDHAYLHENGIYCTARPTYAIEDERGRIWYADQYPDIRVAQNQYPPCDLLRFNTPYSGNVSEMDVHDGILYVATGGVSESYNYQGNKDGFFSFDRVTWKTYNQFNNPELAATKLENFFRILHHPTDSKLYVGSYYGGLLEYDGEHFKVYDDTNSSLQGAVGDGLRERVSGLAFDEQNNLWVTNYLAPRPLSVFKTDGTWKSFDFPCTSITNVSQVVIDKRGYKWIMLYSKSAGIVVYDDNGTIDDESDDRCIQLGSSNTAIPSNSVNCLAVDLDGDIWVGTAEGPVVFDGGADIFDGHQGSRIKVEQDGVLNYLLGEETIYSIAVDGANRKWFGTGSGVFVQSPAGNEQIAAYTTRNSPLLNNRIIDIAIDQNNGVVYIATVGGIMSVRTDAIVGEAIHSDNVYAFPNPVRPDYDGLIAIRGLARDAIVKITDIRGQVLYETKALGGQAIWDGKDLNGQQAATGVYLVFSTAASDGFNKPDALVTKILVVK</sequence>
<accession>A0A9D7XUB2</accession>
<proteinExistence type="predicted"/>
<dbReference type="InterPro" id="IPR015943">
    <property type="entry name" value="WD40/YVTN_repeat-like_dom_sf"/>
</dbReference>
<evidence type="ECO:0000313" key="3">
    <source>
        <dbReference type="EMBL" id="MBK9983547.1"/>
    </source>
</evidence>
<organism evidence="3 4">
    <name type="scientific">Candidatus Opimibacter skivensis</name>
    <dbReference type="NCBI Taxonomy" id="2982028"/>
    <lineage>
        <taxon>Bacteria</taxon>
        <taxon>Pseudomonadati</taxon>
        <taxon>Bacteroidota</taxon>
        <taxon>Saprospiria</taxon>
        <taxon>Saprospirales</taxon>
        <taxon>Saprospiraceae</taxon>
        <taxon>Candidatus Opimibacter</taxon>
    </lineage>
</organism>
<evidence type="ECO:0000259" key="2">
    <source>
        <dbReference type="Pfam" id="PF21544"/>
    </source>
</evidence>
<dbReference type="Pfam" id="PF21544">
    <property type="entry name" value="PorZ_N_b_propeller"/>
    <property type="match status" value="1"/>
</dbReference>
<feature type="domain" description="PorZ N-terminal beta-propeller" evidence="2">
    <location>
        <begin position="88"/>
        <end position="243"/>
    </location>
</feature>
<evidence type="ECO:0000313" key="4">
    <source>
        <dbReference type="Proteomes" id="UP000808337"/>
    </source>
</evidence>
<dbReference type="EMBL" id="JADKGY010000020">
    <property type="protein sequence ID" value="MBK9983547.1"/>
    <property type="molecule type" value="Genomic_DNA"/>
</dbReference>
<evidence type="ECO:0000256" key="1">
    <source>
        <dbReference type="SAM" id="MobiDB-lite"/>
    </source>
</evidence>
<name>A0A9D7XUB2_9BACT</name>
<feature type="region of interest" description="Disordered" evidence="1">
    <location>
        <begin position="1"/>
        <end position="26"/>
    </location>
</feature>
<dbReference type="SUPFAM" id="SSF63829">
    <property type="entry name" value="Calcium-dependent phosphotriesterase"/>
    <property type="match status" value="2"/>
</dbReference>
<dbReference type="InterPro" id="IPR048954">
    <property type="entry name" value="PorZ_N"/>
</dbReference>
<feature type="compositionally biased region" description="Polar residues" evidence="1">
    <location>
        <begin position="1"/>
        <end position="22"/>
    </location>
</feature>
<comment type="caution">
    <text evidence="3">The sequence shown here is derived from an EMBL/GenBank/DDBJ whole genome shotgun (WGS) entry which is preliminary data.</text>
</comment>
<protein>
    <recommendedName>
        <fullName evidence="2">PorZ N-terminal beta-propeller domain-containing protein</fullName>
    </recommendedName>
</protein>
<dbReference type="InterPro" id="IPR011110">
    <property type="entry name" value="Reg_prop"/>
</dbReference>
<dbReference type="Proteomes" id="UP000808337">
    <property type="component" value="Unassembled WGS sequence"/>
</dbReference>
<dbReference type="Pfam" id="PF07494">
    <property type="entry name" value="Reg_prop"/>
    <property type="match status" value="1"/>
</dbReference>
<dbReference type="AlphaFoldDB" id="A0A9D7XUB2"/>